<dbReference type="SUPFAM" id="SSF54292">
    <property type="entry name" value="2Fe-2S ferredoxin-like"/>
    <property type="match status" value="1"/>
</dbReference>
<dbReference type="InterPro" id="IPR018298">
    <property type="entry name" value="Adrenodoxin_Fe-S_BS"/>
</dbReference>
<keyword evidence="5" id="KW-0411">Iron-sulfur</keyword>
<sequence length="109" mass="11459">MNAIFITPAGETLRVEVAEGDSLMHAATFAGVPGILGECGGSCSCATCHVFVEQPALEALEALEPMGAAEAEALEWTAEPRRHNSRLCCQLRMSAALDGITVRVADTQN</sequence>
<dbReference type="Pfam" id="PF00111">
    <property type="entry name" value="Fer2"/>
    <property type="match status" value="1"/>
</dbReference>
<keyword evidence="4" id="KW-0408">Iron</keyword>
<evidence type="ECO:0000256" key="5">
    <source>
        <dbReference type="ARBA" id="ARBA00023014"/>
    </source>
</evidence>
<accession>A0ABX4F9F0</accession>
<comment type="cofactor">
    <cofactor evidence="6">
        <name>[2Fe-2S] cluster</name>
        <dbReference type="ChEBI" id="CHEBI:190135"/>
    </cofactor>
</comment>
<evidence type="ECO:0000259" key="7">
    <source>
        <dbReference type="PROSITE" id="PS51085"/>
    </source>
</evidence>
<organism evidence="8 9">
    <name type="scientific">Bordetella genomosp. 6</name>
    <dbReference type="NCBI Taxonomy" id="463024"/>
    <lineage>
        <taxon>Bacteria</taxon>
        <taxon>Pseudomonadati</taxon>
        <taxon>Pseudomonadota</taxon>
        <taxon>Betaproteobacteria</taxon>
        <taxon>Burkholderiales</taxon>
        <taxon>Alcaligenaceae</taxon>
        <taxon>Bordetella</taxon>
    </lineage>
</organism>
<dbReference type="Gene3D" id="3.10.20.30">
    <property type="match status" value="1"/>
</dbReference>
<feature type="domain" description="2Fe-2S ferredoxin-type" evidence="7">
    <location>
        <begin position="2"/>
        <end position="108"/>
    </location>
</feature>
<proteinExistence type="inferred from homology"/>
<keyword evidence="9" id="KW-1185">Reference proteome</keyword>
<protein>
    <submittedName>
        <fullName evidence="8">Ferredoxin</fullName>
    </submittedName>
</protein>
<dbReference type="InterPro" id="IPR012675">
    <property type="entry name" value="Beta-grasp_dom_sf"/>
</dbReference>
<dbReference type="PANTHER" id="PTHR23426:SF65">
    <property type="entry name" value="FERREDOXIN-2, MITOCHONDRIAL"/>
    <property type="match status" value="1"/>
</dbReference>
<dbReference type="EMBL" id="NEVV01000006">
    <property type="protein sequence ID" value="OZI73178.1"/>
    <property type="molecule type" value="Genomic_DNA"/>
</dbReference>
<dbReference type="RefSeq" id="WP_094830112.1">
    <property type="nucleotide sequence ID" value="NZ_NEVV01000006.1"/>
</dbReference>
<evidence type="ECO:0000256" key="6">
    <source>
        <dbReference type="ARBA" id="ARBA00034078"/>
    </source>
</evidence>
<keyword evidence="3" id="KW-0479">Metal-binding</keyword>
<reference evidence="8 9" key="1">
    <citation type="submission" date="2017-05" db="EMBL/GenBank/DDBJ databases">
        <title>Complete and WGS of Bordetella genogroups.</title>
        <authorList>
            <person name="Spilker T."/>
            <person name="Lipuma J."/>
        </authorList>
    </citation>
    <scope>NUCLEOTIDE SEQUENCE [LARGE SCALE GENOMIC DNA]</scope>
    <source>
        <strain evidence="8 9">AU3139</strain>
    </source>
</reference>
<comment type="similarity">
    <text evidence="1">Belongs to the adrenodoxin/putidaredoxin family.</text>
</comment>
<comment type="caution">
    <text evidence="8">The sequence shown here is derived from an EMBL/GenBank/DDBJ whole genome shotgun (WGS) entry which is preliminary data.</text>
</comment>
<dbReference type="InterPro" id="IPR001055">
    <property type="entry name" value="Adrenodoxin-like"/>
</dbReference>
<evidence type="ECO:0000256" key="4">
    <source>
        <dbReference type="ARBA" id="ARBA00023004"/>
    </source>
</evidence>
<evidence type="ECO:0000313" key="8">
    <source>
        <dbReference type="EMBL" id="OZI73178.1"/>
    </source>
</evidence>
<dbReference type="PANTHER" id="PTHR23426">
    <property type="entry name" value="FERREDOXIN/ADRENODOXIN"/>
    <property type="match status" value="1"/>
</dbReference>
<dbReference type="Proteomes" id="UP000216524">
    <property type="component" value="Unassembled WGS sequence"/>
</dbReference>
<evidence type="ECO:0000256" key="3">
    <source>
        <dbReference type="ARBA" id="ARBA00022723"/>
    </source>
</evidence>
<dbReference type="InterPro" id="IPR001041">
    <property type="entry name" value="2Fe-2S_ferredoxin-type"/>
</dbReference>
<evidence type="ECO:0000313" key="9">
    <source>
        <dbReference type="Proteomes" id="UP000216524"/>
    </source>
</evidence>
<dbReference type="PROSITE" id="PS51085">
    <property type="entry name" value="2FE2S_FER_2"/>
    <property type="match status" value="1"/>
</dbReference>
<gene>
    <name evidence="8" type="ORF">CAL23_18585</name>
</gene>
<evidence type="ECO:0000256" key="2">
    <source>
        <dbReference type="ARBA" id="ARBA00022714"/>
    </source>
</evidence>
<dbReference type="InterPro" id="IPR036010">
    <property type="entry name" value="2Fe-2S_ferredoxin-like_sf"/>
</dbReference>
<evidence type="ECO:0000256" key="1">
    <source>
        <dbReference type="ARBA" id="ARBA00010914"/>
    </source>
</evidence>
<name>A0ABX4F9F0_9BORD</name>
<dbReference type="PROSITE" id="PS00814">
    <property type="entry name" value="ADX"/>
    <property type="match status" value="1"/>
</dbReference>
<dbReference type="CDD" id="cd00207">
    <property type="entry name" value="fer2"/>
    <property type="match status" value="1"/>
</dbReference>
<keyword evidence="2" id="KW-0001">2Fe-2S</keyword>